<evidence type="ECO:0000313" key="12">
    <source>
        <dbReference type="Proteomes" id="UP000001683"/>
    </source>
</evidence>
<reference evidence="11 12" key="1">
    <citation type="submission" date="2008-04" db="EMBL/GenBank/DDBJ databases">
        <title>Complete sequence of chromosome of Natranaerobius thermophilus JW/NM-WN-LF.</title>
        <authorList>
            <consortium name="US DOE Joint Genome Institute"/>
            <person name="Copeland A."/>
            <person name="Lucas S."/>
            <person name="Lapidus A."/>
            <person name="Glavina del Rio T."/>
            <person name="Dalin E."/>
            <person name="Tice H."/>
            <person name="Bruce D."/>
            <person name="Goodwin L."/>
            <person name="Pitluck S."/>
            <person name="Chertkov O."/>
            <person name="Brettin T."/>
            <person name="Detter J.C."/>
            <person name="Han C."/>
            <person name="Kuske C.R."/>
            <person name="Schmutz J."/>
            <person name="Larimer F."/>
            <person name="Land M."/>
            <person name="Hauser L."/>
            <person name="Kyrpides N."/>
            <person name="Lykidis A."/>
            <person name="Mesbah N.M."/>
            <person name="Wiegel J."/>
        </authorList>
    </citation>
    <scope>NUCLEOTIDE SEQUENCE [LARGE SCALE GENOMIC DNA]</scope>
    <source>
        <strain evidence="12">ATCC BAA-1301 / DSM 18059 / JW/NM-WN-LF</strain>
    </source>
</reference>
<dbReference type="STRING" id="457570.Nther_1439"/>
<dbReference type="InterPro" id="IPR011708">
    <property type="entry name" value="DNA_pol3_alpha_NTPase_dom"/>
</dbReference>
<dbReference type="InterPro" id="IPR006308">
    <property type="entry name" value="Pol_III_a_PolC-type_gram_pos"/>
</dbReference>
<dbReference type="InterPro" id="IPR004365">
    <property type="entry name" value="NA-bd_OB_tRNA"/>
</dbReference>
<dbReference type="PANTHER" id="PTHR32294">
    <property type="entry name" value="DNA POLYMERASE III SUBUNIT ALPHA"/>
    <property type="match status" value="1"/>
</dbReference>
<evidence type="ECO:0000259" key="10">
    <source>
        <dbReference type="SMART" id="SM00481"/>
    </source>
</evidence>
<comment type="catalytic activity">
    <reaction evidence="8 9">
        <text>DNA(n) + a 2'-deoxyribonucleoside 5'-triphosphate = DNA(n+1) + diphosphate</text>
        <dbReference type="Rhea" id="RHEA:22508"/>
        <dbReference type="Rhea" id="RHEA-COMP:17339"/>
        <dbReference type="Rhea" id="RHEA-COMP:17340"/>
        <dbReference type="ChEBI" id="CHEBI:33019"/>
        <dbReference type="ChEBI" id="CHEBI:61560"/>
        <dbReference type="ChEBI" id="CHEBI:173112"/>
        <dbReference type="EC" id="2.7.7.7"/>
    </reaction>
</comment>
<dbReference type="AlphaFoldDB" id="B2A392"/>
<organism evidence="11 12">
    <name type="scientific">Natranaerobius thermophilus (strain ATCC BAA-1301 / DSM 18059 / JW/NM-WN-LF)</name>
    <dbReference type="NCBI Taxonomy" id="457570"/>
    <lineage>
        <taxon>Bacteria</taxon>
        <taxon>Bacillati</taxon>
        <taxon>Bacillota</taxon>
        <taxon>Clostridia</taxon>
        <taxon>Natranaerobiales</taxon>
        <taxon>Natranaerobiaceae</taxon>
        <taxon>Natranaerobius</taxon>
    </lineage>
</organism>
<dbReference type="Pfam" id="PF07733">
    <property type="entry name" value="DNA_pol3_alpha"/>
    <property type="match status" value="2"/>
</dbReference>
<dbReference type="SUPFAM" id="SSF81585">
    <property type="entry name" value="PsbU/PolX domain-like"/>
    <property type="match status" value="1"/>
</dbReference>
<evidence type="ECO:0000256" key="4">
    <source>
        <dbReference type="ARBA" id="ARBA00022705"/>
    </source>
</evidence>
<dbReference type="GO" id="GO:0008408">
    <property type="term" value="F:3'-5' exonuclease activity"/>
    <property type="evidence" value="ECO:0007669"/>
    <property type="project" value="UniProtKB-UniRule"/>
</dbReference>
<evidence type="ECO:0000256" key="5">
    <source>
        <dbReference type="ARBA" id="ARBA00022839"/>
    </source>
</evidence>
<dbReference type="GO" id="GO:0005737">
    <property type="term" value="C:cytoplasm"/>
    <property type="evidence" value="ECO:0007669"/>
    <property type="project" value="UniProtKB-SubCell"/>
</dbReference>
<keyword evidence="2 9" id="KW-0808">Transferase</keyword>
<dbReference type="SUPFAM" id="SSF89550">
    <property type="entry name" value="PHP domain-like"/>
    <property type="match status" value="1"/>
</dbReference>
<protein>
    <recommendedName>
        <fullName evidence="9">DNA polymerase III PolC-type</fullName>
        <shortName evidence="9">PolIII</shortName>
        <ecNumber evidence="9">2.7.7.7</ecNumber>
    </recommendedName>
</protein>
<dbReference type="EC" id="2.7.7.7" evidence="9"/>
<dbReference type="InterPro" id="IPR004805">
    <property type="entry name" value="DnaE2/DnaE/PolC"/>
</dbReference>
<keyword evidence="5 9" id="KW-0269">Exonuclease</keyword>
<dbReference type="Gene3D" id="6.10.140.1510">
    <property type="match status" value="1"/>
</dbReference>
<evidence type="ECO:0000256" key="7">
    <source>
        <dbReference type="ARBA" id="ARBA00025611"/>
    </source>
</evidence>
<dbReference type="Gene3D" id="1.10.150.870">
    <property type="match status" value="1"/>
</dbReference>
<keyword evidence="4 9" id="KW-0235">DNA replication</keyword>
<dbReference type="NCBIfam" id="TIGR01405">
    <property type="entry name" value="polC_Gram_pos"/>
    <property type="match status" value="1"/>
</dbReference>
<comment type="function">
    <text evidence="9">Required for replicative DNA synthesis. This DNA polymerase also exhibits 3' to 5' exonuclease activity.</text>
</comment>
<dbReference type="RefSeq" id="WP_012447896.1">
    <property type="nucleotide sequence ID" value="NC_010718.1"/>
</dbReference>
<keyword evidence="3 9" id="KW-0548">Nucleotidyltransferase</keyword>
<dbReference type="Gene3D" id="1.10.150.700">
    <property type="entry name" value="PolC, middle finger domain"/>
    <property type="match status" value="1"/>
</dbReference>
<dbReference type="EMBL" id="CP001034">
    <property type="protein sequence ID" value="ACB85022.1"/>
    <property type="molecule type" value="Genomic_DNA"/>
</dbReference>
<dbReference type="Gene3D" id="3.30.1900.20">
    <property type="match status" value="2"/>
</dbReference>
<dbReference type="PANTHER" id="PTHR32294:SF5">
    <property type="entry name" value="DNA POLYMERASE III POLC-TYPE"/>
    <property type="match status" value="1"/>
</dbReference>
<dbReference type="NCBIfam" id="NF001688">
    <property type="entry name" value="PRK00448.1"/>
    <property type="match status" value="1"/>
</dbReference>
<dbReference type="HAMAP" id="MF_00356">
    <property type="entry name" value="DNApol_PolC"/>
    <property type="match status" value="1"/>
</dbReference>
<gene>
    <name evidence="9" type="primary">polC</name>
    <name evidence="11" type="ordered locus">Nther_1439</name>
</gene>
<dbReference type="InterPro" id="IPR012340">
    <property type="entry name" value="NA-bd_OB-fold"/>
</dbReference>
<dbReference type="HOGENOM" id="CLU_003297_2_0_9"/>
<dbReference type="KEGG" id="nth:Nther_1439"/>
<sequence length="1210" mass="137291">MVAQELRDNTLKDFVNKCLVDQNRNRWILLLDSHCDYSYQEFYQISNNLLNRVTSLKEICFIILTQNNDVGEFLKNNKDNILLYLNKHYPSLYNCIHDIQLKEDKIELHFKNKANLELARKKGLPDLIQEFFYIGLEKTIPVKLTDLNINEVSDIEEENAKMITELQKEYQESQKMTAKTGQKKQSRQGNGQAIMGQVIKDEPISIAEIVEEERSVVVMGQVFDFETRELKSGRTLVIFNITDYSDSIGVKCFLNENQEVPDGLEDNRWLIVRGSVKTDSFSQELTIFPKDICPASNPYEREDTADEKRIELHAHTRMSTLDATCSATELVETAADWGHKAIAITDHGVVQSFPEAFEAAQEKGIKVLYGVECYLVEDEDNYKDTSYHCIVIAKNKQGLQDLYRLISESHLYYFYRFPRIPKKRLSEVRENLLIGSACERGEVIQALLNGKSSAELEEIAGYYDYLEIQPAGNNEFLIRKGVYESQEDLHNLIKEVVKLARKIDKPFCATSDVHFLHPWDKNYRKILMAGQGFDDLSQPPLYMKTTDEMLTEFDFLGEEDAYKAVIECPDQIQNQVDELVPVPQDLYTPHIPGAEDQITEMAYSKAKQLYGEPLPEIVKTRLEEELKSIVDQGYAVIYLISHKLVKKSLEDGYLVGSRGSVGSSLVATMCDITEVNPLPPHYMCPNCQHSEFIQDGSVGSGVDLRDKNCPHCNTDMNKDGYDIPFAVFMGFHGEKVPDIDLNFSGEYQPIAHEYTEELFGKEHVFKAGTIGTIAEKTAFGFVKGYVNDNGINCRQSEVNRLVSGCTGVKRTTGQHPGGLMIVPEGHDIHEFCPIQRPADDTKTEVMTTHFDYNAISDRLLKLDILGHDVPTIIYMLESITGLDPLKIRLDDPDTIKIFSSPEPLGVGPEDIDCQVGTLGIPEFGTRFVRQMLEDTKPQTFSELIRISGLSHGTDVWLNNAQDIIAEGIAELGDVISTRDDIMVYLMYKGVDKKDAFTIMEKVRKGKGLSDELKNTMKEAGVPDWYLDSCLKIKYLFPKAHAVAYTMMSFRIAYYKVFYPEAFYATFFSVKTEDFNSNMIVKGLDAVDEQIKYVEERGVSATPKEKSELVVLEVAREMFQRGVQVLPVSIYESDSEKFQVTQDGYLRPPLITIPGLGSSVAKQIVKAREEREFSSKEDLRKRGGVSKSVIEPLEEHGCLKDLPDTDQLTLF</sequence>
<proteinExistence type="inferred from homology"/>
<dbReference type="InterPro" id="IPR029460">
    <property type="entry name" value="DNAPol_HHH"/>
</dbReference>
<dbReference type="GO" id="GO:0003677">
    <property type="term" value="F:DNA binding"/>
    <property type="evidence" value="ECO:0007669"/>
    <property type="project" value="UniProtKB-UniRule"/>
</dbReference>
<evidence type="ECO:0000256" key="3">
    <source>
        <dbReference type="ARBA" id="ARBA00022695"/>
    </source>
</evidence>
<keyword evidence="9" id="KW-0963">Cytoplasm</keyword>
<dbReference type="SMART" id="SM00481">
    <property type="entry name" value="POLIIIAc"/>
    <property type="match status" value="1"/>
</dbReference>
<dbReference type="Proteomes" id="UP000001683">
    <property type="component" value="Chromosome"/>
</dbReference>
<feature type="domain" description="Polymerase/histidinol phosphatase N-terminal" evidence="10">
    <location>
        <begin position="310"/>
        <end position="377"/>
    </location>
</feature>
<dbReference type="CDD" id="cd04484">
    <property type="entry name" value="polC_OBF"/>
    <property type="match status" value="1"/>
</dbReference>
<keyword evidence="12" id="KW-1185">Reference proteome</keyword>
<name>B2A392_NATTJ</name>
<evidence type="ECO:0000256" key="9">
    <source>
        <dbReference type="HAMAP-Rule" id="MF_00356"/>
    </source>
</evidence>
<keyword evidence="6 9" id="KW-0239">DNA-directed DNA polymerase</keyword>
<keyword evidence="9" id="KW-0378">Hydrolase</keyword>
<dbReference type="Pfam" id="PF17657">
    <property type="entry name" value="DNA_pol3_finger"/>
    <property type="match status" value="1"/>
</dbReference>
<dbReference type="Gene3D" id="3.20.20.140">
    <property type="entry name" value="Metal-dependent hydrolases"/>
    <property type="match status" value="1"/>
</dbReference>
<dbReference type="Pfam" id="PF14579">
    <property type="entry name" value="HHH_6"/>
    <property type="match status" value="1"/>
</dbReference>
<reference evidence="11 12" key="2">
    <citation type="journal article" date="2011" name="J. Bacteriol.">
        <title>Complete genome sequence of the anaerobic, halophilic alkalithermophile Natranaerobius thermophilus JW/NM-WN-LF.</title>
        <authorList>
            <person name="Zhao B."/>
            <person name="Mesbah N.M."/>
            <person name="Dalin E."/>
            <person name="Goodwin L."/>
            <person name="Nolan M."/>
            <person name="Pitluck S."/>
            <person name="Chertkov O."/>
            <person name="Brettin T.S."/>
            <person name="Han J."/>
            <person name="Larimer F.W."/>
            <person name="Land M.L."/>
            <person name="Hauser L."/>
            <person name="Kyrpides N."/>
            <person name="Wiegel J."/>
        </authorList>
    </citation>
    <scope>NUCLEOTIDE SEQUENCE [LARGE SCALE GENOMIC DNA]</scope>
    <source>
        <strain evidence="12">ATCC BAA-1301 / DSM 18059 / JW/NM-WN-LF</strain>
    </source>
</reference>
<dbReference type="InterPro" id="IPR003141">
    <property type="entry name" value="Pol/His_phosphatase_N"/>
</dbReference>
<dbReference type="OrthoDB" id="9804290at2"/>
<evidence type="ECO:0000313" key="11">
    <source>
        <dbReference type="EMBL" id="ACB85022.1"/>
    </source>
</evidence>
<evidence type="ECO:0000256" key="6">
    <source>
        <dbReference type="ARBA" id="ARBA00022932"/>
    </source>
</evidence>
<dbReference type="InParanoid" id="B2A392"/>
<dbReference type="Pfam" id="PF02811">
    <property type="entry name" value="PHP"/>
    <property type="match status" value="1"/>
</dbReference>
<dbReference type="InterPro" id="IPR040982">
    <property type="entry name" value="DNA_pol3_finger"/>
</dbReference>
<evidence type="ECO:0000256" key="8">
    <source>
        <dbReference type="ARBA" id="ARBA00049244"/>
    </source>
</evidence>
<dbReference type="FunCoup" id="B2A392">
    <property type="interactions" value="62"/>
</dbReference>
<comment type="function">
    <text evidence="7">DNA polymerase III is a complex, multichain enzyme responsible for most of the replicative synthesis in bacteria. This DNA polymerase also exhibits 3' to 5' exonuclease activity. The alpha chain is the DNA polymerase.</text>
</comment>
<dbReference type="eggNOG" id="COG2176">
    <property type="taxonomic scope" value="Bacteria"/>
</dbReference>
<keyword evidence="9" id="KW-0540">Nuclease</keyword>
<accession>B2A392</accession>
<evidence type="ECO:0000256" key="2">
    <source>
        <dbReference type="ARBA" id="ARBA00022679"/>
    </source>
</evidence>
<comment type="subcellular location">
    <subcellularLocation>
        <location evidence="1 9">Cytoplasm</location>
    </subcellularLocation>
</comment>
<dbReference type="CDD" id="cd07435">
    <property type="entry name" value="PHP_PolIIIA_POLC"/>
    <property type="match status" value="1"/>
</dbReference>
<evidence type="ECO:0000256" key="1">
    <source>
        <dbReference type="ARBA" id="ARBA00004496"/>
    </source>
</evidence>
<dbReference type="GO" id="GO:0003887">
    <property type="term" value="F:DNA-directed DNA polymerase activity"/>
    <property type="evidence" value="ECO:0007669"/>
    <property type="project" value="UniProtKB-UniRule"/>
</dbReference>
<dbReference type="InterPro" id="IPR044923">
    <property type="entry name" value="PolC_middle_finger_sf"/>
</dbReference>
<dbReference type="InterPro" id="IPR004013">
    <property type="entry name" value="PHP_dom"/>
</dbReference>
<dbReference type="Gene3D" id="2.40.50.140">
    <property type="entry name" value="Nucleic acid-binding proteins"/>
    <property type="match status" value="1"/>
</dbReference>
<dbReference type="Pfam" id="PF01336">
    <property type="entry name" value="tRNA_anti-codon"/>
    <property type="match status" value="1"/>
</dbReference>
<dbReference type="GO" id="GO:0006261">
    <property type="term" value="P:DNA-templated DNA replication"/>
    <property type="evidence" value="ECO:0007669"/>
    <property type="project" value="UniProtKB-UniRule"/>
</dbReference>
<dbReference type="InterPro" id="IPR016195">
    <property type="entry name" value="Pol/histidinol_Pase-like"/>
</dbReference>
<comment type="similarity">
    <text evidence="9">Belongs to the DNA polymerase type-C family. PolC subfamily.</text>
</comment>